<evidence type="ECO:0000256" key="8">
    <source>
        <dbReference type="PIRSR" id="PIRSR601952-2"/>
    </source>
</evidence>
<dbReference type="STRING" id="1333662.LPB303_08010"/>
<dbReference type="EMBL" id="LVWE01000029">
    <property type="protein sequence ID" value="OAD45329.1"/>
    <property type="molecule type" value="Genomic_DNA"/>
</dbReference>
<dbReference type="OrthoDB" id="9794455at2"/>
<protein>
    <submittedName>
        <fullName evidence="10">Alkaline phosphatase</fullName>
    </submittedName>
</protein>
<feature type="active site" description="Phosphoserine intermediate" evidence="7">
    <location>
        <position position="79"/>
    </location>
</feature>
<comment type="cofactor">
    <cofactor evidence="8">
        <name>Zn(2+)</name>
        <dbReference type="ChEBI" id="CHEBI:29105"/>
    </cofactor>
    <text evidence="8">Binds 2 Zn(2+) ions.</text>
</comment>
<dbReference type="InterPro" id="IPR018299">
    <property type="entry name" value="Alkaline_phosphatase_AS"/>
</dbReference>
<feature type="binding site" evidence="8">
    <location>
        <position position="293"/>
    </location>
    <ligand>
        <name>Zn(2+)</name>
        <dbReference type="ChEBI" id="CHEBI:29105"/>
        <label>2</label>
    </ligand>
</feature>
<evidence type="ECO:0000256" key="6">
    <source>
        <dbReference type="ARBA" id="ARBA00022842"/>
    </source>
</evidence>
<evidence type="ECO:0000313" key="10">
    <source>
        <dbReference type="EMBL" id="OAD45329.1"/>
    </source>
</evidence>
<evidence type="ECO:0000256" key="4">
    <source>
        <dbReference type="ARBA" id="ARBA00022801"/>
    </source>
</evidence>
<feature type="binding site" evidence="8">
    <location>
        <position position="255"/>
    </location>
    <ligand>
        <name>Zn(2+)</name>
        <dbReference type="ChEBI" id="CHEBI:29105"/>
        <label>2</label>
    </ligand>
</feature>
<comment type="cofactor">
    <cofactor evidence="8">
        <name>Mg(2+)</name>
        <dbReference type="ChEBI" id="CHEBI:18420"/>
    </cofactor>
    <text evidence="8">Binds 1 Mg(2+) ion.</text>
</comment>
<dbReference type="PANTHER" id="PTHR11596">
    <property type="entry name" value="ALKALINE PHOSPHATASE"/>
    <property type="match status" value="1"/>
</dbReference>
<dbReference type="GO" id="GO:0004035">
    <property type="term" value="F:alkaline phosphatase activity"/>
    <property type="evidence" value="ECO:0007669"/>
    <property type="project" value="TreeGrafter"/>
</dbReference>
<proteinExistence type="inferred from homology"/>
<organism evidence="10 11">
    <name type="scientific">Polaribacter atrinae</name>
    <dbReference type="NCBI Taxonomy" id="1333662"/>
    <lineage>
        <taxon>Bacteria</taxon>
        <taxon>Pseudomonadati</taxon>
        <taxon>Bacteroidota</taxon>
        <taxon>Flavobacteriia</taxon>
        <taxon>Flavobacteriales</taxon>
        <taxon>Flavobacteriaceae</taxon>
    </lineage>
</organism>
<keyword evidence="3 8" id="KW-0479">Metal-binding</keyword>
<evidence type="ECO:0000313" key="11">
    <source>
        <dbReference type="Proteomes" id="UP000076923"/>
    </source>
</evidence>
<gene>
    <name evidence="10" type="ORF">LPB303_08010</name>
</gene>
<dbReference type="SMART" id="SM00098">
    <property type="entry name" value="alkPPc"/>
    <property type="match status" value="1"/>
</dbReference>
<comment type="caution">
    <text evidence="10">The sequence shown here is derived from an EMBL/GenBank/DDBJ whole genome shotgun (WGS) entry which is preliminary data.</text>
</comment>
<feature type="binding site" evidence="8">
    <location>
        <position position="130"/>
    </location>
    <ligand>
        <name>Mg(2+)</name>
        <dbReference type="ChEBI" id="CHEBI:18420"/>
    </ligand>
</feature>
<evidence type="ECO:0000256" key="9">
    <source>
        <dbReference type="RuleBase" id="RU003946"/>
    </source>
</evidence>
<dbReference type="Proteomes" id="UP000076923">
    <property type="component" value="Unassembled WGS sequence"/>
</dbReference>
<feature type="binding site" evidence="8">
    <location>
        <position position="38"/>
    </location>
    <ligand>
        <name>Mg(2+)</name>
        <dbReference type="ChEBI" id="CHEBI:18420"/>
    </ligand>
</feature>
<feature type="binding site" evidence="8">
    <location>
        <position position="132"/>
    </location>
    <ligand>
        <name>Mg(2+)</name>
        <dbReference type="ChEBI" id="CHEBI:18420"/>
    </ligand>
</feature>
<dbReference type="InterPro" id="IPR001952">
    <property type="entry name" value="Alkaline_phosphatase"/>
</dbReference>
<comment type="similarity">
    <text evidence="1 9">Belongs to the alkaline phosphatase family.</text>
</comment>
<dbReference type="Pfam" id="PF00245">
    <property type="entry name" value="Alk_phosphatase"/>
    <property type="match status" value="1"/>
</dbReference>
<feature type="binding site" evidence="8">
    <location>
        <position position="251"/>
    </location>
    <ligand>
        <name>Zn(2+)</name>
        <dbReference type="ChEBI" id="CHEBI:29105"/>
        <label>2</label>
    </ligand>
</feature>
<evidence type="ECO:0000256" key="1">
    <source>
        <dbReference type="ARBA" id="ARBA00005984"/>
    </source>
</evidence>
<sequence length="367" mass="41126">MKKIIILSLISMFYIGCEKKSEKRNQEEPLNIIFMIGDGMGLAQISTAFYFGKETPNFEQFKNIGFIKTPSTSHTITDSAAGATAFSTGEKTYKRAIGMSKDSLPLPTILETLQKKDYQTGFVTLTPVTHATPASFYAHVKDRDLHEDIALDLVKSNVDFFVGGGLKYLKRRTDKKDLYTALIAKNYKLDSVSLSKFDVNKKNGYLLAEEGLPSKTEGRKSFLQDATQLGLDYFTKKGKPFFFMIEGSYIDWGGHAMDAELLKQEVLDFDKTIGVVLRYIKKHPNTLLVVTADHETGGVSIGKSYMIDEETGEKSEEVDNVSINFNNDQHSGTLIPVFAKGKGSENFQGIYENNEIYHKMFKAINNK</sequence>
<name>A0A176TC42_9FLAO</name>
<feature type="binding site" evidence="8">
    <location>
        <position position="246"/>
    </location>
    <ligand>
        <name>Mg(2+)</name>
        <dbReference type="ChEBI" id="CHEBI:18420"/>
    </ligand>
</feature>
<keyword evidence="2" id="KW-0597">Phosphoprotein</keyword>
<evidence type="ECO:0000256" key="2">
    <source>
        <dbReference type="ARBA" id="ARBA00022553"/>
    </source>
</evidence>
<feature type="binding site" evidence="8">
    <location>
        <position position="38"/>
    </location>
    <ligand>
        <name>Zn(2+)</name>
        <dbReference type="ChEBI" id="CHEBI:29105"/>
        <label>2</label>
    </ligand>
</feature>
<dbReference type="RefSeq" id="WP_068449508.1">
    <property type="nucleotide sequence ID" value="NZ_CP150660.1"/>
</dbReference>
<keyword evidence="11" id="KW-1185">Reference proteome</keyword>
<dbReference type="InterPro" id="IPR017850">
    <property type="entry name" value="Alkaline_phosphatase_core_sf"/>
</dbReference>
<evidence type="ECO:0000256" key="7">
    <source>
        <dbReference type="PIRSR" id="PIRSR601952-1"/>
    </source>
</evidence>
<feature type="binding site" evidence="8">
    <location>
        <position position="294"/>
    </location>
    <ligand>
        <name>Zn(2+)</name>
        <dbReference type="ChEBI" id="CHEBI:29105"/>
        <label>2</label>
    </ligand>
</feature>
<dbReference type="SUPFAM" id="SSF53649">
    <property type="entry name" value="Alkaline phosphatase-like"/>
    <property type="match status" value="1"/>
</dbReference>
<accession>A0A176TC42</accession>
<keyword evidence="5 8" id="KW-0862">Zinc</keyword>
<dbReference type="GO" id="GO:0046872">
    <property type="term" value="F:metal ion binding"/>
    <property type="evidence" value="ECO:0007669"/>
    <property type="project" value="UniProtKB-KW"/>
</dbReference>
<dbReference type="Gene3D" id="3.40.720.10">
    <property type="entry name" value="Alkaline Phosphatase, subunit A"/>
    <property type="match status" value="1"/>
</dbReference>
<feature type="binding site" evidence="8">
    <location>
        <position position="330"/>
    </location>
    <ligand>
        <name>Zn(2+)</name>
        <dbReference type="ChEBI" id="CHEBI:29105"/>
        <label>2</label>
    </ligand>
</feature>
<dbReference type="CDD" id="cd16012">
    <property type="entry name" value="ALP"/>
    <property type="match status" value="1"/>
</dbReference>
<dbReference type="PRINTS" id="PR00113">
    <property type="entry name" value="ALKPHPHTASE"/>
</dbReference>
<evidence type="ECO:0000256" key="5">
    <source>
        <dbReference type="ARBA" id="ARBA00022833"/>
    </source>
</evidence>
<evidence type="ECO:0000256" key="3">
    <source>
        <dbReference type="ARBA" id="ARBA00022723"/>
    </source>
</evidence>
<dbReference type="PROSITE" id="PS00123">
    <property type="entry name" value="ALKALINE_PHOSPHATASE"/>
    <property type="match status" value="1"/>
</dbReference>
<dbReference type="AlphaFoldDB" id="A0A176TC42"/>
<keyword evidence="6 8" id="KW-0460">Magnesium</keyword>
<keyword evidence="4" id="KW-0378">Hydrolase</keyword>
<reference evidence="10 11" key="1">
    <citation type="submission" date="2016-02" db="EMBL/GenBank/DDBJ databases">
        <title>Draft genome sequence of Polaribacter atrinae KACC17473.</title>
        <authorList>
            <person name="Shin S.-K."/>
            <person name="Yi H."/>
        </authorList>
    </citation>
    <scope>NUCLEOTIDE SEQUENCE [LARGE SCALE GENOMIC DNA]</scope>
    <source>
        <strain evidence="10 11">KACC 17473</strain>
    </source>
</reference>
<dbReference type="PANTHER" id="PTHR11596:SF5">
    <property type="entry name" value="ALKALINE PHOSPHATASE"/>
    <property type="match status" value="1"/>
</dbReference>